<dbReference type="InterPro" id="IPR009467">
    <property type="entry name" value="Glycolipid-bd_prot_put"/>
</dbReference>
<sequence length="188" mass="20892">MERRVVWETIDGIGTEHLTVEFDDPIRADGVVVGVVEETTEPFRVRYRVTCDESWAVQRVEIDSLGEEAGIELEHDGGGDWTKNGESAPELEGCRDVDIAVTPFTNAIPIRRLDWNPGESATISVVYLNVSAMTAEAVEQRYTCLEPLDSSGGLFRYESVDSEFTAELPVDSDGLVLDYPGLFRRVHP</sequence>
<evidence type="ECO:0000313" key="2">
    <source>
        <dbReference type="Proteomes" id="UP001501729"/>
    </source>
</evidence>
<proteinExistence type="predicted"/>
<dbReference type="Pfam" id="PF06475">
    <property type="entry name" value="Glycolipid_bind"/>
    <property type="match status" value="1"/>
</dbReference>
<gene>
    <name evidence="1" type="ORF">GCM10025751_19480</name>
</gene>
<name>A0AAV3UG08_9EURY</name>
<dbReference type="RefSeq" id="WP_227776701.1">
    <property type="nucleotide sequence ID" value="NZ_BAABKX010000001.1"/>
</dbReference>
<keyword evidence="2" id="KW-1185">Reference proteome</keyword>
<protein>
    <submittedName>
        <fullName evidence="1">Glycolipid-binding domain-containing protein</fullName>
    </submittedName>
</protein>
<reference evidence="1 2" key="1">
    <citation type="journal article" date="2019" name="Int. J. Syst. Evol. Microbiol.">
        <title>The Global Catalogue of Microorganisms (GCM) 10K type strain sequencing project: providing services to taxonomists for standard genome sequencing and annotation.</title>
        <authorList>
            <consortium name="The Broad Institute Genomics Platform"/>
            <consortium name="The Broad Institute Genome Sequencing Center for Infectious Disease"/>
            <person name="Wu L."/>
            <person name="Ma J."/>
        </authorList>
    </citation>
    <scope>NUCLEOTIDE SEQUENCE [LARGE SCALE GENOMIC DNA]</scope>
    <source>
        <strain evidence="1 2">JCM 17504</strain>
    </source>
</reference>
<organism evidence="1 2">
    <name type="scientific">Haladaptatus pallidirubidus</name>
    <dbReference type="NCBI Taxonomy" id="1008152"/>
    <lineage>
        <taxon>Archaea</taxon>
        <taxon>Methanobacteriati</taxon>
        <taxon>Methanobacteriota</taxon>
        <taxon>Stenosarchaea group</taxon>
        <taxon>Halobacteria</taxon>
        <taxon>Halobacteriales</taxon>
        <taxon>Haladaptataceae</taxon>
        <taxon>Haladaptatus</taxon>
    </lineage>
</organism>
<dbReference type="SUPFAM" id="SSF159275">
    <property type="entry name" value="PA1994-like"/>
    <property type="match status" value="1"/>
</dbReference>
<evidence type="ECO:0000313" key="1">
    <source>
        <dbReference type="EMBL" id="GAA5048106.1"/>
    </source>
</evidence>
<comment type="caution">
    <text evidence="1">The sequence shown here is derived from an EMBL/GenBank/DDBJ whole genome shotgun (WGS) entry which is preliminary data.</text>
</comment>
<dbReference type="EMBL" id="BAABKX010000001">
    <property type="protein sequence ID" value="GAA5048106.1"/>
    <property type="molecule type" value="Genomic_DNA"/>
</dbReference>
<dbReference type="GeneID" id="68612542"/>
<dbReference type="AlphaFoldDB" id="A0AAV3UG08"/>
<accession>A0AAV3UG08</accession>
<dbReference type="Proteomes" id="UP001501729">
    <property type="component" value="Unassembled WGS sequence"/>
</dbReference>